<keyword evidence="7" id="KW-1185">Reference proteome</keyword>
<organism evidence="6 7">
    <name type="scientific">Saccharothrix longispora</name>
    <dbReference type="NCBI Taxonomy" id="33920"/>
    <lineage>
        <taxon>Bacteria</taxon>
        <taxon>Bacillati</taxon>
        <taxon>Actinomycetota</taxon>
        <taxon>Actinomycetes</taxon>
        <taxon>Pseudonocardiales</taxon>
        <taxon>Pseudonocardiaceae</taxon>
        <taxon>Saccharothrix</taxon>
    </lineage>
</organism>
<dbReference type="Gene3D" id="3.90.180.10">
    <property type="entry name" value="Medium-chain alcohol dehydrogenases, catalytic domain"/>
    <property type="match status" value="2"/>
</dbReference>
<sequence length="325" mass="34671">MTRVGRALWFTGSGRSEIRSAELPEPGPGDVLVRTLFSGVSRGTEALVLRGGVPESQHAVMRAPFQDGEFPWPVKYGYLNVGVVEEGPLLGRPLLGRTVFCLHPHQTHYVVPADAVTPVPDDVPAGRAVLAGTVETAVNALWDARPRVGDRVAVVGAGMVGCAVAALLRRVPGVRLELVDTDPARAAVAEALGVPFALPDDARGDLDLVLHASATGAGLATSLRLLAAEGEVVELSWYGDRPVSVPLGEAFHSRRLRLRASQVGTVARPDRTYAERMALALELLADPAFDALITGESRFDELPDVLPRLASGELPALCHRVDYRR</sequence>
<dbReference type="SUPFAM" id="SSF51735">
    <property type="entry name" value="NAD(P)-binding Rossmann-fold domains"/>
    <property type="match status" value="1"/>
</dbReference>
<dbReference type="InterPro" id="IPR011032">
    <property type="entry name" value="GroES-like_sf"/>
</dbReference>
<dbReference type="PANTHER" id="PTHR43350">
    <property type="entry name" value="NAD-DEPENDENT ALCOHOL DEHYDROGENASE"/>
    <property type="match status" value="1"/>
</dbReference>
<comment type="caution">
    <text evidence="6">The sequence shown here is derived from an EMBL/GenBank/DDBJ whole genome shotgun (WGS) entry which is preliminary data.</text>
</comment>
<evidence type="ECO:0000256" key="2">
    <source>
        <dbReference type="ARBA" id="ARBA00008072"/>
    </source>
</evidence>
<evidence type="ECO:0000256" key="5">
    <source>
        <dbReference type="ARBA" id="ARBA00023002"/>
    </source>
</evidence>
<comment type="cofactor">
    <cofactor evidence="1">
        <name>Zn(2+)</name>
        <dbReference type="ChEBI" id="CHEBI:29105"/>
    </cofactor>
</comment>
<keyword evidence="4" id="KW-0862">Zinc</keyword>
<evidence type="ECO:0000256" key="4">
    <source>
        <dbReference type="ARBA" id="ARBA00022833"/>
    </source>
</evidence>
<dbReference type="Gene3D" id="3.40.50.720">
    <property type="entry name" value="NAD(P)-binding Rossmann-like Domain"/>
    <property type="match status" value="1"/>
</dbReference>
<dbReference type="EMBL" id="JAVDSG010000001">
    <property type="protein sequence ID" value="MDR6598441.1"/>
    <property type="molecule type" value="Genomic_DNA"/>
</dbReference>
<name>A0ABU1Q6C7_9PSEU</name>
<keyword evidence="5" id="KW-0560">Oxidoreductase</keyword>
<evidence type="ECO:0000256" key="3">
    <source>
        <dbReference type="ARBA" id="ARBA00022723"/>
    </source>
</evidence>
<proteinExistence type="inferred from homology"/>
<dbReference type="PANTHER" id="PTHR43350:SF19">
    <property type="entry name" value="D-GULOSIDE 3-DEHYDROGENASE"/>
    <property type="match status" value="1"/>
</dbReference>
<evidence type="ECO:0000256" key="1">
    <source>
        <dbReference type="ARBA" id="ARBA00001947"/>
    </source>
</evidence>
<dbReference type="InterPro" id="IPR036291">
    <property type="entry name" value="NAD(P)-bd_dom_sf"/>
</dbReference>
<gene>
    <name evidence="6" type="ORF">J2S66_006825</name>
</gene>
<dbReference type="SUPFAM" id="SSF50129">
    <property type="entry name" value="GroES-like"/>
    <property type="match status" value="1"/>
</dbReference>
<evidence type="ECO:0000313" key="6">
    <source>
        <dbReference type="EMBL" id="MDR6598441.1"/>
    </source>
</evidence>
<reference evidence="6 7" key="1">
    <citation type="submission" date="2023-07" db="EMBL/GenBank/DDBJ databases">
        <title>Sequencing the genomes of 1000 actinobacteria strains.</title>
        <authorList>
            <person name="Klenk H.-P."/>
        </authorList>
    </citation>
    <scope>NUCLEOTIDE SEQUENCE [LARGE SCALE GENOMIC DNA]</scope>
    <source>
        <strain evidence="6 7">DSM 43749</strain>
    </source>
</reference>
<dbReference type="Proteomes" id="UP001268819">
    <property type="component" value="Unassembled WGS sequence"/>
</dbReference>
<accession>A0ABU1Q6C7</accession>
<dbReference type="CDD" id="cd08255">
    <property type="entry name" value="2-desacetyl-2-hydroxyethyl_bacteriochlorophyllide_like"/>
    <property type="match status" value="1"/>
</dbReference>
<dbReference type="RefSeq" id="WP_310313050.1">
    <property type="nucleotide sequence ID" value="NZ_BAAAXB010000001.1"/>
</dbReference>
<keyword evidence="3" id="KW-0479">Metal-binding</keyword>
<evidence type="ECO:0000313" key="7">
    <source>
        <dbReference type="Proteomes" id="UP001268819"/>
    </source>
</evidence>
<protein>
    <submittedName>
        <fullName evidence="6">2-desacetyl-2-hydroxyethyl bacteriochlorophyllide A dehydrogenase</fullName>
    </submittedName>
</protein>
<comment type="similarity">
    <text evidence="2">Belongs to the zinc-containing alcohol dehydrogenase family.</text>
</comment>